<evidence type="ECO:0000313" key="1">
    <source>
        <dbReference type="EMBL" id="CBI07343.1"/>
    </source>
</evidence>
<gene>
    <name evidence="1" type="ORF">CARN6_0675</name>
</gene>
<organism evidence="1">
    <name type="scientific">mine drainage metagenome</name>
    <dbReference type="NCBI Taxonomy" id="410659"/>
    <lineage>
        <taxon>unclassified sequences</taxon>
        <taxon>metagenomes</taxon>
        <taxon>ecological metagenomes</taxon>
    </lineage>
</organism>
<dbReference type="EMBL" id="CABQ01000087">
    <property type="protein sequence ID" value="CBI07343.1"/>
    <property type="molecule type" value="Genomic_DNA"/>
</dbReference>
<dbReference type="AlphaFoldDB" id="E6QJC7"/>
<name>E6QJC7_9ZZZZ</name>
<accession>E6QJC7</accession>
<protein>
    <submittedName>
        <fullName evidence="1">Uncharacterized protein</fullName>
    </submittedName>
</protein>
<sequence>MMLQKINEIIRCMDQGRTDQHTAVLFGGHVAIQKPLRVVVIAFCDIRYVTHIHSRLGGVGYLDGIPDQIRHRFGLFYQFHDFHFTTS</sequence>
<proteinExistence type="predicted"/>
<comment type="caution">
    <text evidence="1">The sequence shown here is derived from an EMBL/GenBank/DDBJ whole genome shotgun (WGS) entry which is preliminary data.</text>
</comment>
<reference evidence="1" key="1">
    <citation type="submission" date="2009-10" db="EMBL/GenBank/DDBJ databases">
        <title>Diversity of trophic interactions inside an arsenic-rich microbial ecosystem.</title>
        <authorList>
            <person name="Bertin P.N."/>
            <person name="Heinrich-Salmeron A."/>
            <person name="Pelletier E."/>
            <person name="Goulhen-Chollet F."/>
            <person name="Arsene-Ploetze F."/>
            <person name="Gallien S."/>
            <person name="Calteau A."/>
            <person name="Vallenet D."/>
            <person name="Casiot C."/>
            <person name="Chane-Woon-Ming B."/>
            <person name="Giloteaux L."/>
            <person name="Barakat M."/>
            <person name="Bonnefoy V."/>
            <person name="Bruneel O."/>
            <person name="Chandler M."/>
            <person name="Cleiss J."/>
            <person name="Duran R."/>
            <person name="Elbaz-Poulichet F."/>
            <person name="Fonknechten N."/>
            <person name="Lauga B."/>
            <person name="Mornico D."/>
            <person name="Ortet P."/>
            <person name="Schaeffer C."/>
            <person name="Siguier P."/>
            <person name="Alexander Thil Smith A."/>
            <person name="Van Dorsselaer A."/>
            <person name="Weissenbach J."/>
            <person name="Medigue C."/>
            <person name="Le Paslier D."/>
        </authorList>
    </citation>
    <scope>NUCLEOTIDE SEQUENCE</scope>
</reference>